<dbReference type="Pfam" id="PF10294">
    <property type="entry name" value="Methyltransf_16"/>
    <property type="match status" value="1"/>
</dbReference>
<dbReference type="Proteomes" id="UP000649617">
    <property type="component" value="Unassembled WGS sequence"/>
</dbReference>
<protein>
    <submittedName>
        <fullName evidence="1">Mettl21a protein</fullName>
    </submittedName>
</protein>
<evidence type="ECO:0000313" key="2">
    <source>
        <dbReference type="Proteomes" id="UP000649617"/>
    </source>
</evidence>
<dbReference type="CDD" id="cd02440">
    <property type="entry name" value="AdoMet_MTases"/>
    <property type="match status" value="1"/>
</dbReference>
<keyword evidence="2" id="KW-1185">Reference proteome</keyword>
<dbReference type="PANTHER" id="PTHR14614">
    <property type="entry name" value="HEPATOCELLULAR CARCINOMA-ASSOCIATED ANTIGEN"/>
    <property type="match status" value="1"/>
</dbReference>
<dbReference type="OrthoDB" id="410168at2759"/>
<gene>
    <name evidence="1" type="primary">mettl21a</name>
    <name evidence="1" type="ORF">SPIL2461_LOCUS8688</name>
</gene>
<comment type="caution">
    <text evidence="1">The sequence shown here is derived from an EMBL/GenBank/DDBJ whole genome shotgun (WGS) entry which is preliminary data.</text>
</comment>
<name>A0A812PRT0_SYMPI</name>
<organism evidence="1 2">
    <name type="scientific">Symbiodinium pilosum</name>
    <name type="common">Dinoflagellate</name>
    <dbReference type="NCBI Taxonomy" id="2952"/>
    <lineage>
        <taxon>Eukaryota</taxon>
        <taxon>Sar</taxon>
        <taxon>Alveolata</taxon>
        <taxon>Dinophyceae</taxon>
        <taxon>Suessiales</taxon>
        <taxon>Symbiodiniaceae</taxon>
        <taxon>Symbiodinium</taxon>
    </lineage>
</organism>
<dbReference type="InterPro" id="IPR029063">
    <property type="entry name" value="SAM-dependent_MTases_sf"/>
</dbReference>
<sequence length="372" mass="40453">MSETIQNVVQELLQRCGDLSEKDDAELLHFLISGLRSSNAAASAAAAQGLIDLISQSEHNRKVIRALPVTAAVAALHFLGPELSSLAQKLSDELDDAVQHLAPMEPVKNKLSFALPRPPLKDMELKVTLSEAKEAEVLSSHGWRVWPGAQLLAAWLVSEPSFLVGKTVLEVGSGPGLCGLAAAVLGAREVKLSDRCRAVRTALQSSVEENGLENVTVIPLDWEAPCGLDRCDVVLASEVIYQRPAVEMLPKLLHQVLKEEGVFCACEQAGRAQDGVRLLPLFWEQMEALGFRSIYTETKQAEGRDDQYVLFKFALGTSRQRQQTQSDNVATSTKPSLLAEHGAKGSSALQCPASACWWQCPPRMITIVGRTR</sequence>
<reference evidence="1" key="1">
    <citation type="submission" date="2021-02" db="EMBL/GenBank/DDBJ databases">
        <authorList>
            <person name="Dougan E. K."/>
            <person name="Rhodes N."/>
            <person name="Thang M."/>
            <person name="Chan C."/>
        </authorList>
    </citation>
    <scope>NUCLEOTIDE SEQUENCE</scope>
</reference>
<dbReference type="EMBL" id="CAJNIZ010014446">
    <property type="protein sequence ID" value="CAE7362109.1"/>
    <property type="molecule type" value="Genomic_DNA"/>
</dbReference>
<accession>A0A812PRT0</accession>
<dbReference type="InterPro" id="IPR019410">
    <property type="entry name" value="Methyltransf_16"/>
</dbReference>
<dbReference type="Gene3D" id="3.40.50.150">
    <property type="entry name" value="Vaccinia Virus protein VP39"/>
    <property type="match status" value="1"/>
</dbReference>
<evidence type="ECO:0000313" key="1">
    <source>
        <dbReference type="EMBL" id="CAE7362109.1"/>
    </source>
</evidence>
<dbReference type="AlphaFoldDB" id="A0A812PRT0"/>
<proteinExistence type="predicted"/>
<dbReference type="SUPFAM" id="SSF53335">
    <property type="entry name" value="S-adenosyl-L-methionine-dependent methyltransferases"/>
    <property type="match status" value="1"/>
</dbReference>
<dbReference type="PANTHER" id="PTHR14614:SF157">
    <property type="entry name" value="METHYLTRANSFERASE TYPE 12 DOMAIN-CONTAINING PROTEIN"/>
    <property type="match status" value="1"/>
</dbReference>